<dbReference type="GO" id="GO:0005886">
    <property type="term" value="C:plasma membrane"/>
    <property type="evidence" value="ECO:0007669"/>
    <property type="project" value="TreeGrafter"/>
</dbReference>
<dbReference type="OrthoDB" id="10021397at2759"/>
<keyword evidence="10" id="KW-0732">Signal</keyword>
<evidence type="ECO:0000256" key="10">
    <source>
        <dbReference type="SAM" id="SignalP"/>
    </source>
</evidence>
<evidence type="ECO:0000256" key="3">
    <source>
        <dbReference type="ARBA" id="ARBA00022448"/>
    </source>
</evidence>
<reference evidence="13" key="1">
    <citation type="journal article" date="2016" name="Genome Announc.">
        <title>Draft genome sequence of Aspergillus niger strain An76.</title>
        <authorList>
            <person name="Gong W."/>
            <person name="Cheng Z."/>
            <person name="Zhang H."/>
            <person name="Liu L."/>
            <person name="Gao P."/>
            <person name="Wang L."/>
        </authorList>
    </citation>
    <scope>NUCLEOTIDE SEQUENCE [LARGE SCALE GENOMIC DNA]</scope>
    <source>
        <strain evidence="13">An76</strain>
    </source>
</reference>
<feature type="transmembrane region" description="Helical" evidence="9">
    <location>
        <begin position="488"/>
        <end position="511"/>
    </location>
</feature>
<dbReference type="PANTHER" id="PTHR23501:SF187">
    <property type="entry name" value="MAJOR FACILITATOR SUPERFAMILY (MFS) PROFILE DOMAIN-CONTAINING PROTEIN"/>
    <property type="match status" value="1"/>
</dbReference>
<organism evidence="12 13">
    <name type="scientific">Aspergillus niger</name>
    <dbReference type="NCBI Taxonomy" id="5061"/>
    <lineage>
        <taxon>Eukaryota</taxon>
        <taxon>Fungi</taxon>
        <taxon>Dikarya</taxon>
        <taxon>Ascomycota</taxon>
        <taxon>Pezizomycotina</taxon>
        <taxon>Eurotiomycetes</taxon>
        <taxon>Eurotiomycetidae</taxon>
        <taxon>Eurotiales</taxon>
        <taxon>Aspergillaceae</taxon>
        <taxon>Aspergillus</taxon>
        <taxon>Aspergillus subgen. Circumdati</taxon>
    </lineage>
</organism>
<feature type="transmembrane region" description="Helical" evidence="9">
    <location>
        <begin position="141"/>
        <end position="164"/>
    </location>
</feature>
<dbReference type="PANTHER" id="PTHR23501">
    <property type="entry name" value="MAJOR FACILITATOR SUPERFAMILY"/>
    <property type="match status" value="1"/>
</dbReference>
<evidence type="ECO:0000256" key="2">
    <source>
        <dbReference type="ARBA" id="ARBA00008335"/>
    </source>
</evidence>
<feature type="chain" id="PRO_5007087676" evidence="10">
    <location>
        <begin position="31"/>
        <end position="564"/>
    </location>
</feature>
<dbReference type="InterPro" id="IPR036259">
    <property type="entry name" value="MFS_trans_sf"/>
</dbReference>
<name>A0A100IRH5_ASPNG</name>
<dbReference type="Proteomes" id="UP000068243">
    <property type="component" value="Unassembled WGS sequence"/>
</dbReference>
<evidence type="ECO:0000256" key="9">
    <source>
        <dbReference type="SAM" id="Phobius"/>
    </source>
</evidence>
<feature type="signal peptide" evidence="10">
    <location>
        <begin position="1"/>
        <end position="30"/>
    </location>
</feature>
<keyword evidence="3" id="KW-0813">Transport</keyword>
<feature type="transmembrane region" description="Helical" evidence="9">
    <location>
        <begin position="348"/>
        <end position="368"/>
    </location>
</feature>
<comment type="subcellular location">
    <subcellularLocation>
        <location evidence="1">Membrane</location>
        <topology evidence="1">Multi-pass membrane protein</topology>
    </subcellularLocation>
</comment>
<proteinExistence type="inferred from homology"/>
<dbReference type="SUPFAM" id="SSF103473">
    <property type="entry name" value="MFS general substrate transporter"/>
    <property type="match status" value="1"/>
</dbReference>
<dbReference type="InterPro" id="IPR020846">
    <property type="entry name" value="MFS_dom"/>
</dbReference>
<accession>A0A100IRH5</accession>
<keyword evidence="4 9" id="KW-0812">Transmembrane</keyword>
<dbReference type="PROSITE" id="PS50850">
    <property type="entry name" value="MFS"/>
    <property type="match status" value="1"/>
</dbReference>
<dbReference type="VEuPathDB" id="FungiDB:An02g12930"/>
<protein>
    <submittedName>
        <fullName evidence="12">Unnamed protein product</fullName>
    </submittedName>
</protein>
<keyword evidence="6 9" id="KW-0472">Membrane</keyword>
<dbReference type="Gene3D" id="1.20.1720.10">
    <property type="entry name" value="Multidrug resistance protein D"/>
    <property type="match status" value="1"/>
</dbReference>
<evidence type="ECO:0000256" key="8">
    <source>
        <dbReference type="SAM" id="MobiDB-lite"/>
    </source>
</evidence>
<feature type="region of interest" description="Disordered" evidence="8">
    <location>
        <begin position="531"/>
        <end position="564"/>
    </location>
</feature>
<evidence type="ECO:0000256" key="7">
    <source>
        <dbReference type="ARBA" id="ARBA00023180"/>
    </source>
</evidence>
<feature type="transmembrane region" description="Helical" evidence="9">
    <location>
        <begin position="243"/>
        <end position="262"/>
    </location>
</feature>
<keyword evidence="7" id="KW-0325">Glycoprotein</keyword>
<gene>
    <name evidence="12" type="ORF">ABL_08666</name>
</gene>
<feature type="transmembrane region" description="Helical" evidence="9">
    <location>
        <begin position="84"/>
        <end position="109"/>
    </location>
</feature>
<sequence length="564" mass="60416">MEAHPHPPQKHTISFWLVFLSLCLLSFVSALDGAIISTALPKVTASLGGETDYIWIANSFTIAQTIVQPFLAQLCDIYGRRNPILISVALFLLGSGLAGGASTVGQLISGRTVQGLGSGGIYILVDLIVCDLVPQRERGQYLGIVLSLAAVGAVLGPVLGGALAQANWRWVFYLNLPLAGPVLLFMLFFLRLDAPQSSPSNTSSSIHRIDWPGNILFAGSILSQLLALVGGGTLHPWTSPSTLVPLIIGIIGWILFHIYEALPQKYCPHPCIPPHLFSTRNSLLGFILAFDAALLMQWTLYFLPIYFQGVQRKSPLTSGIDLLPYSAFLIPFAMVAGTIMSRTGFCRPLHFTGFAALSLALGLFTLLSANSPRAAWVCVQLPAALGQGFLATTILPAIQSSLGPADTASSTGVYAFLRSLAFVWGSTAPGIVFNARVDVYAGRIIDDEKLRERLLDGRAYGAAAEFAGDSGAGMDTVQREQVREVYRLALRTVWFVGLAFALVGVVVGLGMGKVVLRGELEENGYGLREKGDIQRDEEERVVDEAVGEKGGEKGAEGTEGRARG</sequence>
<evidence type="ECO:0000256" key="6">
    <source>
        <dbReference type="ARBA" id="ARBA00023136"/>
    </source>
</evidence>
<evidence type="ECO:0000313" key="12">
    <source>
        <dbReference type="EMBL" id="GAQ46005.1"/>
    </source>
</evidence>
<dbReference type="PaxDb" id="5061-CADANGAP00002746"/>
<evidence type="ECO:0000256" key="4">
    <source>
        <dbReference type="ARBA" id="ARBA00022692"/>
    </source>
</evidence>
<dbReference type="Gene3D" id="1.20.1250.20">
    <property type="entry name" value="MFS general substrate transporter like domains"/>
    <property type="match status" value="1"/>
</dbReference>
<dbReference type="VEuPathDB" id="FungiDB:ASPNIDRAFT2_1122753"/>
<evidence type="ECO:0000256" key="5">
    <source>
        <dbReference type="ARBA" id="ARBA00022989"/>
    </source>
</evidence>
<evidence type="ECO:0000256" key="1">
    <source>
        <dbReference type="ARBA" id="ARBA00004141"/>
    </source>
</evidence>
<feature type="transmembrane region" description="Helical" evidence="9">
    <location>
        <begin position="170"/>
        <end position="190"/>
    </location>
</feature>
<keyword evidence="5 9" id="KW-1133">Transmembrane helix</keyword>
<dbReference type="Pfam" id="PF07690">
    <property type="entry name" value="MFS_1"/>
    <property type="match status" value="1"/>
</dbReference>
<evidence type="ECO:0000313" key="13">
    <source>
        <dbReference type="Proteomes" id="UP000068243"/>
    </source>
</evidence>
<comment type="caution">
    <text evidence="12">The sequence shown here is derived from an EMBL/GenBank/DDBJ whole genome shotgun (WGS) entry which is preliminary data.</text>
</comment>
<feature type="domain" description="Major facilitator superfamily (MFS) profile" evidence="11">
    <location>
        <begin position="18"/>
        <end position="516"/>
    </location>
</feature>
<evidence type="ECO:0000259" key="11">
    <source>
        <dbReference type="PROSITE" id="PS50850"/>
    </source>
</evidence>
<dbReference type="VEuPathDB" id="FungiDB:ATCC64974_52510"/>
<dbReference type="PRINTS" id="PR01036">
    <property type="entry name" value="TCRTETB"/>
</dbReference>
<dbReference type="VEuPathDB" id="FungiDB:M747DRAFT_255390"/>
<dbReference type="AlphaFoldDB" id="A0A100IRH5"/>
<feature type="transmembrane region" description="Helical" evidence="9">
    <location>
        <begin position="211"/>
        <end position="231"/>
    </location>
</feature>
<feature type="transmembrane region" description="Helical" evidence="9">
    <location>
        <begin position="323"/>
        <end position="341"/>
    </location>
</feature>
<feature type="transmembrane region" description="Helical" evidence="9">
    <location>
        <begin position="283"/>
        <end position="303"/>
    </location>
</feature>
<feature type="transmembrane region" description="Helical" evidence="9">
    <location>
        <begin position="374"/>
        <end position="395"/>
    </location>
</feature>
<comment type="similarity">
    <text evidence="2">Belongs to the major facilitator superfamily.</text>
</comment>
<dbReference type="GO" id="GO:0022857">
    <property type="term" value="F:transmembrane transporter activity"/>
    <property type="evidence" value="ECO:0007669"/>
    <property type="project" value="InterPro"/>
</dbReference>
<dbReference type="EMBL" id="BCMY01000019">
    <property type="protein sequence ID" value="GAQ46005.1"/>
    <property type="molecule type" value="Genomic_DNA"/>
</dbReference>
<dbReference type="OMA" id="NYVWIAN"/>
<dbReference type="InterPro" id="IPR011701">
    <property type="entry name" value="MFS"/>
</dbReference>